<evidence type="ECO:0000256" key="2">
    <source>
        <dbReference type="ARBA" id="ARBA00022714"/>
    </source>
</evidence>
<keyword evidence="1" id="KW-0285">Flavoprotein</keyword>
<keyword evidence="6" id="KW-0411">Iron-sulfur</keyword>
<dbReference type="Pfam" id="PF00111">
    <property type="entry name" value="Fer2"/>
    <property type="match status" value="1"/>
</dbReference>
<dbReference type="PROSITE" id="PS00197">
    <property type="entry name" value="2FE2S_FER_1"/>
    <property type="match status" value="1"/>
</dbReference>
<keyword evidence="2" id="KW-0001">2Fe-2S</keyword>
<dbReference type="InterPro" id="IPR036010">
    <property type="entry name" value="2Fe-2S_ferredoxin-like_sf"/>
</dbReference>
<keyword evidence="4" id="KW-0560">Oxidoreductase</keyword>
<proteinExistence type="predicted"/>
<dbReference type="SUPFAM" id="SSF54292">
    <property type="entry name" value="2Fe-2S ferredoxin-like"/>
    <property type="match status" value="1"/>
</dbReference>
<dbReference type="Pfam" id="PF00175">
    <property type="entry name" value="NAD_binding_1"/>
    <property type="match status" value="1"/>
</dbReference>
<dbReference type="InterPro" id="IPR001433">
    <property type="entry name" value="OxRdtase_FAD/NAD-bd"/>
</dbReference>
<keyword evidence="5" id="KW-0408">Iron</keyword>
<dbReference type="InterPro" id="IPR017927">
    <property type="entry name" value="FAD-bd_FR_type"/>
</dbReference>
<dbReference type="Gene3D" id="3.10.20.30">
    <property type="match status" value="1"/>
</dbReference>
<dbReference type="PROSITE" id="PS51085">
    <property type="entry name" value="2FE2S_FER_2"/>
    <property type="match status" value="1"/>
</dbReference>
<evidence type="ECO:0000259" key="7">
    <source>
        <dbReference type="PROSITE" id="PS51085"/>
    </source>
</evidence>
<evidence type="ECO:0000256" key="6">
    <source>
        <dbReference type="ARBA" id="ARBA00023014"/>
    </source>
</evidence>
<evidence type="ECO:0000256" key="3">
    <source>
        <dbReference type="ARBA" id="ARBA00022723"/>
    </source>
</evidence>
<sequence>MTEESLNVVVRKRQLQGDGVVVLDLGLASGEALPPFEAGAHVDLHIAPGLVRQYSLCSDPADCSVYRLGVLRDPASRGGSLGVHDGLAEGSEVSISLPRNLFPLVPAARRSILIGGGIGVTPMIAMAFALQASASDFELHYCGRSRSRSAFLDELAGAAFAARVHTHFDDEGQDQKLDLDAVLGAVAPGPDVHVYVCGPSGFMDWVIGEAQLRGYTGAQVHREYFQVQSDASGGAFEVVAARSGKQVQVAEGQTIVEALAGVGIEIEVSCEQGICGTCLCDVLEGEPDHRDVYLTEDERAGNDQILTCCSRAKSKTLVLDI</sequence>
<protein>
    <submittedName>
        <fullName evidence="9">PDR/VanB family oxidoreductase</fullName>
    </submittedName>
</protein>
<dbReference type="EMBL" id="JBHRXZ010000022">
    <property type="protein sequence ID" value="MFC3608596.1"/>
    <property type="molecule type" value="Genomic_DNA"/>
</dbReference>
<dbReference type="InterPro" id="IPR039261">
    <property type="entry name" value="FNR_nucleotide-bd"/>
</dbReference>
<evidence type="ECO:0000259" key="8">
    <source>
        <dbReference type="PROSITE" id="PS51384"/>
    </source>
</evidence>
<reference evidence="10" key="1">
    <citation type="journal article" date="2019" name="Int. J. Syst. Evol. Microbiol.">
        <title>The Global Catalogue of Microorganisms (GCM) 10K type strain sequencing project: providing services to taxonomists for standard genome sequencing and annotation.</title>
        <authorList>
            <consortium name="The Broad Institute Genomics Platform"/>
            <consortium name="The Broad Institute Genome Sequencing Center for Infectious Disease"/>
            <person name="Wu L."/>
            <person name="Ma J."/>
        </authorList>
    </citation>
    <scope>NUCLEOTIDE SEQUENCE [LARGE SCALE GENOMIC DNA]</scope>
    <source>
        <strain evidence="10">KCTC 42447</strain>
    </source>
</reference>
<keyword evidence="3" id="KW-0479">Metal-binding</keyword>
<dbReference type="Gene3D" id="3.40.50.80">
    <property type="entry name" value="Nucleotide-binding domain of ferredoxin-NADP reductase (FNR) module"/>
    <property type="match status" value="1"/>
</dbReference>
<dbReference type="SUPFAM" id="SSF63380">
    <property type="entry name" value="Riboflavin synthase domain-like"/>
    <property type="match status" value="1"/>
</dbReference>
<dbReference type="Gene3D" id="2.40.30.10">
    <property type="entry name" value="Translation factors"/>
    <property type="match status" value="1"/>
</dbReference>
<dbReference type="PROSITE" id="PS51384">
    <property type="entry name" value="FAD_FR"/>
    <property type="match status" value="1"/>
</dbReference>
<dbReference type="PANTHER" id="PTHR47354">
    <property type="entry name" value="NADH OXIDOREDUCTASE HCR"/>
    <property type="match status" value="1"/>
</dbReference>
<comment type="caution">
    <text evidence="9">The sequence shown here is derived from an EMBL/GenBank/DDBJ whole genome shotgun (WGS) entry which is preliminary data.</text>
</comment>
<dbReference type="InterPro" id="IPR017938">
    <property type="entry name" value="Riboflavin_synthase-like_b-brl"/>
</dbReference>
<dbReference type="CDD" id="cd06185">
    <property type="entry name" value="PDR_like"/>
    <property type="match status" value="1"/>
</dbReference>
<gene>
    <name evidence="9" type="ORF">ACFOMF_12480</name>
</gene>
<feature type="domain" description="2Fe-2S ferredoxin-type" evidence="7">
    <location>
        <begin position="236"/>
        <end position="321"/>
    </location>
</feature>
<keyword evidence="10" id="KW-1185">Reference proteome</keyword>
<evidence type="ECO:0000256" key="4">
    <source>
        <dbReference type="ARBA" id="ARBA00023002"/>
    </source>
</evidence>
<dbReference type="InterPro" id="IPR050415">
    <property type="entry name" value="MRET"/>
</dbReference>
<dbReference type="RefSeq" id="WP_386365265.1">
    <property type="nucleotide sequence ID" value="NZ_JBHRXZ010000022.1"/>
</dbReference>
<feature type="domain" description="FAD-binding FR-type" evidence="8">
    <location>
        <begin position="2"/>
        <end position="105"/>
    </location>
</feature>
<evidence type="ECO:0000256" key="1">
    <source>
        <dbReference type="ARBA" id="ARBA00022630"/>
    </source>
</evidence>
<dbReference type="Proteomes" id="UP001595630">
    <property type="component" value="Unassembled WGS sequence"/>
</dbReference>
<evidence type="ECO:0000256" key="5">
    <source>
        <dbReference type="ARBA" id="ARBA00023004"/>
    </source>
</evidence>
<dbReference type="CDD" id="cd00207">
    <property type="entry name" value="fer2"/>
    <property type="match status" value="1"/>
</dbReference>
<dbReference type="InterPro" id="IPR006058">
    <property type="entry name" value="2Fe2S_fd_BS"/>
</dbReference>
<evidence type="ECO:0000313" key="9">
    <source>
        <dbReference type="EMBL" id="MFC3608596.1"/>
    </source>
</evidence>
<dbReference type="InterPro" id="IPR012675">
    <property type="entry name" value="Beta-grasp_dom_sf"/>
</dbReference>
<dbReference type="SUPFAM" id="SSF52343">
    <property type="entry name" value="Ferredoxin reductase-like, C-terminal NADP-linked domain"/>
    <property type="match status" value="1"/>
</dbReference>
<accession>A0ABV7T6P5</accession>
<evidence type="ECO:0000313" key="10">
    <source>
        <dbReference type="Proteomes" id="UP001595630"/>
    </source>
</evidence>
<dbReference type="InterPro" id="IPR001041">
    <property type="entry name" value="2Fe-2S_ferredoxin-type"/>
</dbReference>
<organism evidence="9 10">
    <name type="scientific">Stutzerimonas tarimensis</name>
    <dbReference type="NCBI Taxonomy" id="1507735"/>
    <lineage>
        <taxon>Bacteria</taxon>
        <taxon>Pseudomonadati</taxon>
        <taxon>Pseudomonadota</taxon>
        <taxon>Gammaproteobacteria</taxon>
        <taxon>Pseudomonadales</taxon>
        <taxon>Pseudomonadaceae</taxon>
        <taxon>Stutzerimonas</taxon>
    </lineage>
</organism>
<dbReference type="PRINTS" id="PR00409">
    <property type="entry name" value="PHDIOXRDTASE"/>
</dbReference>
<name>A0ABV7T6P5_9GAMM</name>
<dbReference type="PANTHER" id="PTHR47354:SF1">
    <property type="entry name" value="CARNITINE MONOOXYGENASE REDUCTASE SUBUNIT"/>
    <property type="match status" value="1"/>
</dbReference>